<keyword evidence="1" id="KW-1133">Transmembrane helix</keyword>
<accession>A1K7N1</accession>
<keyword evidence="4" id="KW-1185">Reference proteome</keyword>
<proteinExistence type="predicted"/>
<dbReference type="STRING" id="62928.azo2219"/>
<keyword evidence="2" id="KW-0732">Signal</keyword>
<evidence type="ECO:0000313" key="4">
    <source>
        <dbReference type="Proteomes" id="UP000002588"/>
    </source>
</evidence>
<evidence type="ECO:0000256" key="1">
    <source>
        <dbReference type="SAM" id="Phobius"/>
    </source>
</evidence>
<dbReference type="KEGG" id="azo:azo2219"/>
<evidence type="ECO:0000256" key="2">
    <source>
        <dbReference type="SAM" id="SignalP"/>
    </source>
</evidence>
<keyword evidence="1" id="KW-0812">Transmembrane</keyword>
<organism evidence="3 4">
    <name type="scientific">Azoarcus sp. (strain BH72)</name>
    <dbReference type="NCBI Taxonomy" id="418699"/>
    <lineage>
        <taxon>Bacteria</taxon>
        <taxon>Pseudomonadati</taxon>
        <taxon>Pseudomonadota</taxon>
        <taxon>Betaproteobacteria</taxon>
        <taxon>Rhodocyclales</taxon>
        <taxon>Zoogloeaceae</taxon>
        <taxon>Azoarcus</taxon>
    </lineage>
</organism>
<dbReference type="RefSeq" id="WP_011765950.1">
    <property type="nucleotide sequence ID" value="NC_008702.1"/>
</dbReference>
<feature type="transmembrane region" description="Helical" evidence="1">
    <location>
        <begin position="136"/>
        <end position="155"/>
    </location>
</feature>
<reference evidence="3 4" key="1">
    <citation type="journal article" date="2006" name="Nat. Biotechnol.">
        <title>Complete genome of the mutualistic, N2-fixing grass endophyte Azoarcus sp. strain BH72.</title>
        <authorList>
            <person name="Krause A."/>
            <person name="Ramakumar A."/>
            <person name="Bartels D."/>
            <person name="Battistoni F."/>
            <person name="Bekel T."/>
            <person name="Boch J."/>
            <person name="Boehm M."/>
            <person name="Friedrich F."/>
            <person name="Hurek T."/>
            <person name="Krause L."/>
            <person name="Linke B."/>
            <person name="McHardy A.C."/>
            <person name="Sarkar A."/>
            <person name="Schneiker S."/>
            <person name="Syed A.A."/>
            <person name="Thauer R."/>
            <person name="Vorhoelter F.-J."/>
            <person name="Weidner S."/>
            <person name="Puehler A."/>
            <person name="Reinhold-Hurek B."/>
            <person name="Kaiser O."/>
            <person name="Goesmann A."/>
        </authorList>
    </citation>
    <scope>NUCLEOTIDE SEQUENCE [LARGE SCALE GENOMIC DNA]</scope>
    <source>
        <strain evidence="3 4">BH72</strain>
    </source>
</reference>
<keyword evidence="1" id="KW-0472">Membrane</keyword>
<dbReference type="HOGENOM" id="CLU_083845_1_0_4"/>
<sequence length="159" mass="16309">MKLTPAPLLLALALGAASAAHAHGLTLTAQGEGAQLVGRVAYTDDTPAAGIYVSASLAQGDGTMVTEGNSDAEGRFRLPAPAGKRLRVVAEGEEGHRVEVIAEPLAPAGDEASVAALGLLREDIARLEHRLRMQDIIGGIGYIVGLAGIAAWVSARRRG</sequence>
<dbReference type="EMBL" id="AM406670">
    <property type="protein sequence ID" value="CAL94836.1"/>
    <property type="molecule type" value="Genomic_DNA"/>
</dbReference>
<feature type="signal peptide" evidence="2">
    <location>
        <begin position="1"/>
        <end position="22"/>
    </location>
</feature>
<gene>
    <name evidence="3" type="ordered locus">azo2219</name>
</gene>
<dbReference type="AlphaFoldDB" id="A1K7N1"/>
<name>A1K7N1_AZOSB</name>
<evidence type="ECO:0000313" key="3">
    <source>
        <dbReference type="EMBL" id="CAL94836.1"/>
    </source>
</evidence>
<dbReference type="Proteomes" id="UP000002588">
    <property type="component" value="Chromosome"/>
</dbReference>
<feature type="chain" id="PRO_5002635336" evidence="2">
    <location>
        <begin position="23"/>
        <end position="159"/>
    </location>
</feature>
<protein>
    <submittedName>
        <fullName evidence="3">Conserved hypothetical membrane protein</fullName>
    </submittedName>
</protein>